<evidence type="ECO:0000313" key="1">
    <source>
        <dbReference type="EMBL" id="MBX8632098.1"/>
    </source>
</evidence>
<protein>
    <submittedName>
        <fullName evidence="1">Uncharacterized protein</fullName>
    </submittedName>
</protein>
<sequence>MYCPRCNKTISDERMQAVTETLRKLGNSLLSEGKCPVCGTELLKISLNLKYDSKHDIEPAPPEVVDDDTDVR</sequence>
<comment type="caution">
    <text evidence="1">The sequence shown here is derived from an EMBL/GenBank/DDBJ whole genome shotgun (WGS) entry which is preliminary data.</text>
</comment>
<evidence type="ECO:0000313" key="3">
    <source>
        <dbReference type="Proteomes" id="UP000716004"/>
    </source>
</evidence>
<organism evidence="1 3">
    <name type="scientific">Candidatus Sysuiplasma superficiale</name>
    <dbReference type="NCBI Taxonomy" id="2823368"/>
    <lineage>
        <taxon>Archaea</taxon>
        <taxon>Methanobacteriati</taxon>
        <taxon>Thermoplasmatota</taxon>
        <taxon>Thermoplasmata</taxon>
        <taxon>Candidatus Sysuiplasmatales</taxon>
        <taxon>Candidatus Sysuiplasmataceae</taxon>
        <taxon>Candidatus Sysuiplasma</taxon>
    </lineage>
</organism>
<dbReference type="Proteomes" id="UP000716004">
    <property type="component" value="Unassembled WGS sequence"/>
</dbReference>
<gene>
    <name evidence="1" type="ORF">J9259_06240</name>
    <name evidence="2" type="ORF">KIY12_07045</name>
</gene>
<proteinExistence type="predicted"/>
<dbReference type="EMBL" id="JAGVSJ010000014">
    <property type="protein sequence ID" value="MBX8632098.1"/>
    <property type="molecule type" value="Genomic_DNA"/>
</dbReference>
<reference evidence="1" key="1">
    <citation type="submission" date="2021-04" db="EMBL/GenBank/DDBJ databases">
        <title>Genomic insights into ecological role and evolution of a novel Thermoplasmata order Candidatus Sysuiplasmatales.</title>
        <authorList>
            <person name="Yuan Y."/>
        </authorList>
    </citation>
    <scope>NUCLEOTIDE SEQUENCE</scope>
    <source>
        <strain evidence="2">TUT19-bin139</strain>
        <strain evidence="1">YP2-bin.285</strain>
    </source>
</reference>
<dbReference type="Proteomes" id="UP000750197">
    <property type="component" value="Unassembled WGS sequence"/>
</dbReference>
<dbReference type="AlphaFoldDB" id="A0A8J8CB56"/>
<evidence type="ECO:0000313" key="2">
    <source>
        <dbReference type="EMBL" id="MBX8644459.1"/>
    </source>
</evidence>
<name>A0A8J8CB56_9ARCH</name>
<dbReference type="EMBL" id="JAHEAC010000064">
    <property type="protein sequence ID" value="MBX8644459.1"/>
    <property type="molecule type" value="Genomic_DNA"/>
</dbReference>
<accession>A0A8J8CB56</accession>